<accession>A0A517VX11</accession>
<organism evidence="2 3">
    <name type="scientific">Gimesia aquarii</name>
    <dbReference type="NCBI Taxonomy" id="2527964"/>
    <lineage>
        <taxon>Bacteria</taxon>
        <taxon>Pseudomonadati</taxon>
        <taxon>Planctomycetota</taxon>
        <taxon>Planctomycetia</taxon>
        <taxon>Planctomycetales</taxon>
        <taxon>Planctomycetaceae</taxon>
        <taxon>Gimesia</taxon>
    </lineage>
</organism>
<reference evidence="2 3" key="1">
    <citation type="submission" date="2019-03" db="EMBL/GenBank/DDBJ databases">
        <title>Deep-cultivation of Planctomycetes and their phenomic and genomic characterization uncovers novel biology.</title>
        <authorList>
            <person name="Wiegand S."/>
            <person name="Jogler M."/>
            <person name="Boedeker C."/>
            <person name="Pinto D."/>
            <person name="Vollmers J."/>
            <person name="Rivas-Marin E."/>
            <person name="Kohn T."/>
            <person name="Peeters S.H."/>
            <person name="Heuer A."/>
            <person name="Rast P."/>
            <person name="Oberbeckmann S."/>
            <person name="Bunk B."/>
            <person name="Jeske O."/>
            <person name="Meyerdierks A."/>
            <person name="Storesund J.E."/>
            <person name="Kallscheuer N."/>
            <person name="Luecker S."/>
            <person name="Lage O.M."/>
            <person name="Pohl T."/>
            <person name="Merkel B.J."/>
            <person name="Hornburger P."/>
            <person name="Mueller R.-W."/>
            <person name="Bruemmer F."/>
            <person name="Labrenz M."/>
            <person name="Spormann A.M."/>
            <person name="Op den Camp H."/>
            <person name="Overmann J."/>
            <person name="Amann R."/>
            <person name="Jetten M.S.M."/>
            <person name="Mascher T."/>
            <person name="Medema M.H."/>
            <person name="Devos D.P."/>
            <person name="Kaster A.-K."/>
            <person name="Ovreas L."/>
            <person name="Rohde M."/>
            <person name="Galperin M.Y."/>
            <person name="Jogler C."/>
        </authorList>
    </citation>
    <scope>NUCLEOTIDE SEQUENCE [LARGE SCALE GENOMIC DNA]</scope>
    <source>
        <strain evidence="2 3">V144</strain>
    </source>
</reference>
<dbReference type="EMBL" id="CP037920">
    <property type="protein sequence ID" value="QDT97528.1"/>
    <property type="molecule type" value="Genomic_DNA"/>
</dbReference>
<dbReference type="GO" id="GO:0015074">
    <property type="term" value="P:DNA integration"/>
    <property type="evidence" value="ECO:0007669"/>
    <property type="project" value="InterPro"/>
</dbReference>
<sequence length="122" mass="14324">MMIMHDRNGKQTKKFTETLQQSRIKTNTLPIVSPNRKGRCERFIETIKLEYWAKFIVFGKQHLDYQICSFTAYYNTLRSHTTHNYQLPIREIPDEVEKLLMGEVQVIAHIGGLIKSFKHIAA</sequence>
<gene>
    <name evidence="2" type="ORF">V144x_30030</name>
</gene>
<dbReference type="Proteomes" id="UP000318704">
    <property type="component" value="Chromosome"/>
</dbReference>
<protein>
    <recommendedName>
        <fullName evidence="1">Integrase catalytic domain-containing protein</fullName>
    </recommendedName>
</protein>
<feature type="domain" description="Integrase catalytic" evidence="1">
    <location>
        <begin position="1"/>
        <end position="96"/>
    </location>
</feature>
<dbReference type="InterPro" id="IPR012337">
    <property type="entry name" value="RNaseH-like_sf"/>
</dbReference>
<evidence type="ECO:0000313" key="2">
    <source>
        <dbReference type="EMBL" id="QDT97528.1"/>
    </source>
</evidence>
<name>A0A517VX11_9PLAN</name>
<dbReference type="Gene3D" id="3.30.420.10">
    <property type="entry name" value="Ribonuclease H-like superfamily/Ribonuclease H"/>
    <property type="match status" value="1"/>
</dbReference>
<dbReference type="InterPro" id="IPR001584">
    <property type="entry name" value="Integrase_cat-core"/>
</dbReference>
<dbReference type="SUPFAM" id="SSF53098">
    <property type="entry name" value="Ribonuclease H-like"/>
    <property type="match status" value="1"/>
</dbReference>
<dbReference type="KEGG" id="gaw:V144x_30030"/>
<dbReference type="AlphaFoldDB" id="A0A517VX11"/>
<proteinExistence type="predicted"/>
<dbReference type="GO" id="GO:0003676">
    <property type="term" value="F:nucleic acid binding"/>
    <property type="evidence" value="ECO:0007669"/>
    <property type="project" value="InterPro"/>
</dbReference>
<evidence type="ECO:0000259" key="1">
    <source>
        <dbReference type="PROSITE" id="PS50994"/>
    </source>
</evidence>
<dbReference type="Pfam" id="PF13683">
    <property type="entry name" value="rve_3"/>
    <property type="match status" value="1"/>
</dbReference>
<evidence type="ECO:0000313" key="3">
    <source>
        <dbReference type="Proteomes" id="UP000318704"/>
    </source>
</evidence>
<dbReference type="PROSITE" id="PS50994">
    <property type="entry name" value="INTEGRASE"/>
    <property type="match status" value="1"/>
</dbReference>
<dbReference type="InterPro" id="IPR036397">
    <property type="entry name" value="RNaseH_sf"/>
</dbReference>